<organism evidence="6 7">
    <name type="scientific">Morella rubra</name>
    <name type="common">Chinese bayberry</name>
    <dbReference type="NCBI Taxonomy" id="262757"/>
    <lineage>
        <taxon>Eukaryota</taxon>
        <taxon>Viridiplantae</taxon>
        <taxon>Streptophyta</taxon>
        <taxon>Embryophyta</taxon>
        <taxon>Tracheophyta</taxon>
        <taxon>Spermatophyta</taxon>
        <taxon>Magnoliopsida</taxon>
        <taxon>eudicotyledons</taxon>
        <taxon>Gunneridae</taxon>
        <taxon>Pentapetalae</taxon>
        <taxon>rosids</taxon>
        <taxon>fabids</taxon>
        <taxon>Fagales</taxon>
        <taxon>Myricaceae</taxon>
        <taxon>Morella</taxon>
    </lineage>
</organism>
<comment type="caution">
    <text evidence="6">The sequence shown here is derived from an EMBL/GenBank/DDBJ whole genome shotgun (WGS) entry which is preliminary data.</text>
</comment>
<feature type="compositionally biased region" description="Basic and acidic residues" evidence="2">
    <location>
        <begin position="791"/>
        <end position="806"/>
    </location>
</feature>
<dbReference type="InterPro" id="IPR050960">
    <property type="entry name" value="AB_hydrolase_4_sf"/>
</dbReference>
<dbReference type="GO" id="GO:0034338">
    <property type="term" value="F:short-chain carboxylesterase activity"/>
    <property type="evidence" value="ECO:0007669"/>
    <property type="project" value="TreeGrafter"/>
</dbReference>
<feature type="domain" description="DUF7750" evidence="5">
    <location>
        <begin position="659"/>
        <end position="723"/>
    </location>
</feature>
<feature type="region of interest" description="Disordered" evidence="2">
    <location>
        <begin position="1388"/>
        <end position="1427"/>
    </location>
</feature>
<evidence type="ECO:0000256" key="3">
    <source>
        <dbReference type="SAM" id="Phobius"/>
    </source>
</evidence>
<evidence type="ECO:0000256" key="2">
    <source>
        <dbReference type="SAM" id="MobiDB-lite"/>
    </source>
</evidence>
<evidence type="ECO:0000313" key="7">
    <source>
        <dbReference type="Proteomes" id="UP000516437"/>
    </source>
</evidence>
<gene>
    <name evidence="6" type="ORF">CJ030_MR6G018864</name>
</gene>
<reference evidence="6 7" key="1">
    <citation type="journal article" date="2019" name="Plant Biotechnol. J.">
        <title>The red bayberry genome and genetic basis of sex determination.</title>
        <authorList>
            <person name="Jia H.M."/>
            <person name="Jia H.J."/>
            <person name="Cai Q.L."/>
            <person name="Wang Y."/>
            <person name="Zhao H.B."/>
            <person name="Yang W.F."/>
            <person name="Wang G.Y."/>
            <person name="Li Y.H."/>
            <person name="Zhan D.L."/>
            <person name="Shen Y.T."/>
            <person name="Niu Q.F."/>
            <person name="Chang L."/>
            <person name="Qiu J."/>
            <person name="Zhao L."/>
            <person name="Xie H.B."/>
            <person name="Fu W.Y."/>
            <person name="Jin J."/>
            <person name="Li X.W."/>
            <person name="Jiao Y."/>
            <person name="Zhou C.C."/>
            <person name="Tu T."/>
            <person name="Chai C.Y."/>
            <person name="Gao J.L."/>
            <person name="Fan L.J."/>
            <person name="van de Weg E."/>
            <person name="Wang J.Y."/>
            <person name="Gao Z.S."/>
        </authorList>
    </citation>
    <scope>NUCLEOTIDE SEQUENCE [LARGE SCALE GENOMIC DNA]</scope>
    <source>
        <tissue evidence="6">Leaves</tissue>
    </source>
</reference>
<dbReference type="Pfam" id="PF24930">
    <property type="entry name" value="DUF7750"/>
    <property type="match status" value="1"/>
</dbReference>
<feature type="region of interest" description="Disordered" evidence="2">
    <location>
        <begin position="783"/>
        <end position="957"/>
    </location>
</feature>
<feature type="compositionally biased region" description="Polar residues" evidence="2">
    <location>
        <begin position="807"/>
        <end position="828"/>
    </location>
</feature>
<feature type="transmembrane region" description="Helical" evidence="3">
    <location>
        <begin position="1574"/>
        <end position="1592"/>
    </location>
</feature>
<keyword evidence="7" id="KW-1185">Reference proteome</keyword>
<dbReference type="EMBL" id="RXIC02000024">
    <property type="protein sequence ID" value="KAB1209547.1"/>
    <property type="molecule type" value="Genomic_DNA"/>
</dbReference>
<dbReference type="GO" id="GO:0004175">
    <property type="term" value="F:endopeptidase activity"/>
    <property type="evidence" value="ECO:0007669"/>
    <property type="project" value="UniProtKB-ARBA"/>
</dbReference>
<feature type="compositionally biased region" description="Basic and acidic residues" evidence="2">
    <location>
        <begin position="1027"/>
        <end position="1041"/>
    </location>
</feature>
<feature type="compositionally biased region" description="Basic and acidic residues" evidence="2">
    <location>
        <begin position="873"/>
        <end position="897"/>
    </location>
</feature>
<evidence type="ECO:0000259" key="5">
    <source>
        <dbReference type="Pfam" id="PF24930"/>
    </source>
</evidence>
<dbReference type="Proteomes" id="UP000516437">
    <property type="component" value="Chromosome 6"/>
</dbReference>
<feature type="domain" description="CAAX prenyl protease 2/Lysostaphin resistance protein A-like" evidence="4">
    <location>
        <begin position="1710"/>
        <end position="1793"/>
    </location>
</feature>
<dbReference type="InterPro" id="IPR003675">
    <property type="entry name" value="Rce1/LyrA-like_dom"/>
</dbReference>
<feature type="region of interest" description="Disordered" evidence="2">
    <location>
        <begin position="742"/>
        <end position="763"/>
    </location>
</feature>
<accession>A0A6A1VCK5</accession>
<sequence>MALSSTPLPTHPHPHPLFFSAKRSRFQVLEFRVFRRRRLKTIRALPLPSEFGHLLDNLISLFPFENSLQFIAPLTLGFASGVSLQLSRLKQTPPFSEDETGEWILFTSPTPFNRFVLLRCPSVAFVGSELLEDVNEKLVKEDRHFVRLDSGRITIIQVSTEEEVERVEYQRVCVGTEDGGVISLDWPANLDLKEEHGLDTTLLLVPGTPQGSLDTNLRSFVCEALKRGFFPVVMNPRGCAGSPLTTARLFTAADSDDVSTAINFINKARPWTTLMAVGRGYGANMLTKYLAEYGEKTPLTAATCIDNPFDIEEATRSSPYHMAIDQKLTGGLIDILRSNKELFQGKAKRFDVEKALLAKSVREFERAISMVSYGFEAVEDFYSESSTRELVGSVKIPVLFIQKIHLLACSCVLVCHRALLQGTNLLYPGASISRSRSLARGTFPNFSNIQYPKNYRCLYVFVQSNEFLLHLISAFALFWKHRSYSPGGIGDIIRSSRMSSLIILWDICIVFNPVRTGISSNTSFYLSKLSIWLTAVELGLLKGRHPLLKDVDVTINPSKGSALVEGRAYDKTSEAERLLDLTQSNPLNRYTVDPIKDMFEDSRIAASIHLRSRQDSRVNFKVEDTGLQHMGNGALQHIGSVDGELLKEEEDSSVDSETGQVLQTAQFVMNMLDITMPGTLTEEKKKKALTAVDQGETLLKALQDAVPEDVREKLTGAVTGILQTPGTHLKFDRLLDVARTPDVSSGLKSEIEEKVGESSSGGFDVDHHYSYGIKKADEVVDSSNIQPATDKPNRELELDLSPDKSQKTVNLGQSQSMSGDGVDTSGSVQKDHSEPGNNENYDEFSQEKSVPCLDYGERGLEVGVKPNSPSPVSEHKDQGSGIETKEENNNHKTEEKTIASSTDENNLVSASTTEEVSPGCSSEAQVMESEGNDNQKKDDKSMQPIQDQTKSIMGDPSGTFSVSQALDAFAGMDDSTQVAVNSVFGVLENMLAQMDDGLDEENRVEDGDVKEKKTESVTEKNSGIDNHQLEKKEENESERSMQHPLTHHAVDNDSENSLHPQHDPMVGTVEEETIADLNSSSGKSMVGSQGIKANINVIENKNGKADEFFGSELIADNSGKLRHVGDIPLYIKANPHEASSHNRYVHKCLMSKKHAKSLDVDSTTALLLDYFPEEGQWKLLEQPGNIGISAGNVVVESQVEGDSPAKSNDTDNFIEPSYVIFDTEKVQEPVTKYETRVHRDGKVEISDEQLEELMCFVKNIVMDSLKVEVGRRLSAPDMKKLKPRLARDLELVANAVSLAIGHEKEYIWFVEGKRGSMFYNSKKLGTLHGENIIRAISSAVRDTNYLRRVLPIGVIVGSSLAALRKSFNVTTVNDNRQREVLSHLQANRSGGKSHCKFSVAEPDEKPFNKSDHDSSLYNSVSGEGEKDVSKISNNNAVMVGAVTAALGASALLVNQQGLYKGNETAETSSKYFKMKGDHHQEPDKLEESLFEKNQNNIVTSLAEKAMSVAGPVVPVKQDGGVDQERLVAMLADLGQKGGLLKLVGKVALLWGGLRGAMSLTDRLILFLRLAERPLLQRILGFISMVLVLWSPVTVPLLPTLVQAWTRNTSSGIAELVCIIGLYAAITILVMLWGRRVRGYEDALEQYGLDLTSYGKIRKFLKGLIAGVILVLSIHSVNALLGCVSLTWPTTPSASSAMTWFKVCGKTVMLAGQGIVMATGVALVEELLFRSWLPKEIAVDLGYHPGVIISGLAFSLFQRSPQAIPGLWLLSLGLAGAQQRGEGSLSFPIGLHAGIIASSFVLQKGGILTYKPNFPIWVSGNQPFQPFSGVVGVAFALVLAIILYPRQPLQKKEKEGTIHWDIHKEE</sequence>
<keyword evidence="3" id="KW-0812">Transmembrane</keyword>
<feature type="region of interest" description="Disordered" evidence="2">
    <location>
        <begin position="998"/>
        <end position="1042"/>
    </location>
</feature>
<dbReference type="Gene3D" id="3.40.50.1820">
    <property type="entry name" value="alpha/beta hydrolase"/>
    <property type="match status" value="1"/>
</dbReference>
<dbReference type="PANTHER" id="PTHR10794">
    <property type="entry name" value="ABHYDROLASE DOMAIN-CONTAINING PROTEIN"/>
    <property type="match status" value="1"/>
</dbReference>
<dbReference type="InterPro" id="IPR056652">
    <property type="entry name" value="DUF7750"/>
</dbReference>
<keyword evidence="3" id="KW-0472">Membrane</keyword>
<keyword evidence="3" id="KW-1133">Transmembrane helix</keyword>
<feature type="transmembrane region" description="Helical" evidence="3">
    <location>
        <begin position="1707"/>
        <end position="1728"/>
    </location>
</feature>
<feature type="transmembrane region" description="Helical" evidence="3">
    <location>
        <begin position="1784"/>
        <end position="1802"/>
    </location>
</feature>
<dbReference type="InterPro" id="IPR029058">
    <property type="entry name" value="AB_hydrolase_fold"/>
</dbReference>
<proteinExistence type="inferred from homology"/>
<evidence type="ECO:0000313" key="6">
    <source>
        <dbReference type="EMBL" id="KAB1209547.1"/>
    </source>
</evidence>
<evidence type="ECO:0000259" key="4">
    <source>
        <dbReference type="Pfam" id="PF02517"/>
    </source>
</evidence>
<dbReference type="Pfam" id="PF02517">
    <property type="entry name" value="Rce1-like"/>
    <property type="match status" value="1"/>
</dbReference>
<feature type="transmembrane region" description="Helical" evidence="3">
    <location>
        <begin position="1612"/>
        <end position="1633"/>
    </location>
</feature>
<name>A0A6A1VCK5_9ROSI</name>
<feature type="transmembrane region" description="Helical" evidence="3">
    <location>
        <begin position="1822"/>
        <end position="1843"/>
    </location>
</feature>
<dbReference type="GO" id="GO:0047372">
    <property type="term" value="F:monoacylglycerol lipase activity"/>
    <property type="evidence" value="ECO:0007669"/>
    <property type="project" value="TreeGrafter"/>
</dbReference>
<protein>
    <submittedName>
        <fullName evidence="6">Embryogenesis-associated protein EMB8</fullName>
    </submittedName>
</protein>
<dbReference type="SUPFAM" id="SSF53474">
    <property type="entry name" value="alpha/beta-Hydrolases"/>
    <property type="match status" value="1"/>
</dbReference>
<feature type="compositionally biased region" description="Polar residues" evidence="2">
    <location>
        <begin position="898"/>
        <end position="924"/>
    </location>
</feature>
<comment type="similarity">
    <text evidence="1">Belongs to the AB hydrolase superfamily. AB hydrolase 4 family.</text>
</comment>
<dbReference type="PANTHER" id="PTHR10794:SF92">
    <property type="entry name" value="EMBRYOGENESIS-ASSOCIATED PROTEIN EMB8"/>
    <property type="match status" value="1"/>
</dbReference>
<feature type="compositionally biased region" description="Basic and acidic residues" evidence="2">
    <location>
        <begin position="1000"/>
        <end position="1018"/>
    </location>
</feature>
<feature type="compositionally biased region" description="Basic and acidic residues" evidence="2">
    <location>
        <begin position="1402"/>
        <end position="1414"/>
    </location>
</feature>
<dbReference type="GO" id="GO:0080120">
    <property type="term" value="P:CAAX-box protein maturation"/>
    <property type="evidence" value="ECO:0007669"/>
    <property type="project" value="UniProtKB-ARBA"/>
</dbReference>
<evidence type="ECO:0000256" key="1">
    <source>
        <dbReference type="ARBA" id="ARBA00010884"/>
    </source>
</evidence>
<dbReference type="OrthoDB" id="5954035at2759"/>
<feature type="transmembrane region" description="Helical" evidence="3">
    <location>
        <begin position="1663"/>
        <end position="1687"/>
    </location>
</feature>